<feature type="transmembrane region" description="Helical" evidence="7">
    <location>
        <begin position="425"/>
        <end position="445"/>
    </location>
</feature>
<evidence type="ECO:0000256" key="4">
    <source>
        <dbReference type="ARBA" id="ARBA00022847"/>
    </source>
</evidence>
<feature type="transmembrane region" description="Helical" evidence="7">
    <location>
        <begin position="285"/>
        <end position="309"/>
    </location>
</feature>
<evidence type="ECO:0000313" key="10">
    <source>
        <dbReference type="WBParaSite" id="PSAMB.scaffold1085size36142.g10821.t1"/>
    </source>
</evidence>
<dbReference type="AlphaFoldDB" id="A0A914ULG3"/>
<dbReference type="PROSITE" id="PS50850">
    <property type="entry name" value="MFS"/>
    <property type="match status" value="1"/>
</dbReference>
<organism evidence="9 10">
    <name type="scientific">Plectus sambesii</name>
    <dbReference type="NCBI Taxonomy" id="2011161"/>
    <lineage>
        <taxon>Eukaryota</taxon>
        <taxon>Metazoa</taxon>
        <taxon>Ecdysozoa</taxon>
        <taxon>Nematoda</taxon>
        <taxon>Chromadorea</taxon>
        <taxon>Plectida</taxon>
        <taxon>Plectina</taxon>
        <taxon>Plectoidea</taxon>
        <taxon>Plectidae</taxon>
        <taxon>Plectus</taxon>
    </lineage>
</organism>
<evidence type="ECO:0000256" key="1">
    <source>
        <dbReference type="ARBA" id="ARBA00004141"/>
    </source>
</evidence>
<keyword evidence="9" id="KW-1185">Reference proteome</keyword>
<evidence type="ECO:0000256" key="6">
    <source>
        <dbReference type="ARBA" id="ARBA00023136"/>
    </source>
</evidence>
<dbReference type="InterPro" id="IPR011701">
    <property type="entry name" value="MFS"/>
</dbReference>
<dbReference type="PROSITE" id="PS00217">
    <property type="entry name" value="SUGAR_TRANSPORT_2"/>
    <property type="match status" value="1"/>
</dbReference>
<dbReference type="GO" id="GO:0016020">
    <property type="term" value="C:membrane"/>
    <property type="evidence" value="ECO:0007669"/>
    <property type="project" value="UniProtKB-SubCell"/>
</dbReference>
<evidence type="ECO:0000256" key="2">
    <source>
        <dbReference type="ARBA" id="ARBA00022448"/>
    </source>
</evidence>
<dbReference type="InterPro" id="IPR005829">
    <property type="entry name" value="Sugar_transporter_CS"/>
</dbReference>
<feature type="transmembrane region" description="Helical" evidence="7">
    <location>
        <begin position="366"/>
        <end position="384"/>
    </location>
</feature>
<dbReference type="SUPFAM" id="SSF103473">
    <property type="entry name" value="MFS general substrate transporter"/>
    <property type="match status" value="1"/>
</dbReference>
<dbReference type="Pfam" id="PF07690">
    <property type="entry name" value="MFS_1"/>
    <property type="match status" value="1"/>
</dbReference>
<feature type="transmembrane region" description="Helical" evidence="7">
    <location>
        <begin position="457"/>
        <end position="478"/>
    </location>
</feature>
<dbReference type="PANTHER" id="PTHR11662:SF399">
    <property type="entry name" value="FI19708P1-RELATED"/>
    <property type="match status" value="1"/>
</dbReference>
<evidence type="ECO:0000256" key="3">
    <source>
        <dbReference type="ARBA" id="ARBA00022692"/>
    </source>
</evidence>
<evidence type="ECO:0000256" key="7">
    <source>
        <dbReference type="SAM" id="Phobius"/>
    </source>
</evidence>
<keyword evidence="2" id="KW-0813">Transport</keyword>
<keyword evidence="5 7" id="KW-1133">Transmembrane helix</keyword>
<dbReference type="WBParaSite" id="PSAMB.scaffold1085size36142.g10821.t1">
    <property type="protein sequence ID" value="PSAMB.scaffold1085size36142.g10821.t1"/>
    <property type="gene ID" value="PSAMB.scaffold1085size36142.g10821"/>
</dbReference>
<reference evidence="10" key="1">
    <citation type="submission" date="2022-11" db="UniProtKB">
        <authorList>
            <consortium name="WormBaseParasite"/>
        </authorList>
    </citation>
    <scope>IDENTIFICATION</scope>
</reference>
<feature type="transmembrane region" description="Helical" evidence="7">
    <location>
        <begin position="218"/>
        <end position="241"/>
    </location>
</feature>
<dbReference type="CDD" id="cd17318">
    <property type="entry name" value="MFS_SLC17"/>
    <property type="match status" value="1"/>
</dbReference>
<dbReference type="GO" id="GO:0006820">
    <property type="term" value="P:monoatomic anion transport"/>
    <property type="evidence" value="ECO:0007669"/>
    <property type="project" value="TreeGrafter"/>
</dbReference>
<accession>A0A914ULG3</accession>
<feature type="transmembrane region" description="Helical" evidence="7">
    <location>
        <begin position="132"/>
        <end position="151"/>
    </location>
</feature>
<dbReference type="GO" id="GO:0015293">
    <property type="term" value="F:symporter activity"/>
    <property type="evidence" value="ECO:0007669"/>
    <property type="project" value="UniProtKB-KW"/>
</dbReference>
<keyword evidence="3 7" id="KW-0812">Transmembrane</keyword>
<keyword evidence="4" id="KW-0769">Symport</keyword>
<feature type="transmembrane region" description="Helical" evidence="7">
    <location>
        <begin position="104"/>
        <end position="125"/>
    </location>
</feature>
<feature type="domain" description="Major facilitator superfamily (MFS) profile" evidence="8">
    <location>
        <begin position="12"/>
        <end position="483"/>
    </location>
</feature>
<feature type="transmembrane region" description="Helical" evidence="7">
    <location>
        <begin position="390"/>
        <end position="413"/>
    </location>
</feature>
<dbReference type="InterPro" id="IPR050382">
    <property type="entry name" value="MFS_Na/Anion_cotransporter"/>
</dbReference>
<dbReference type="Proteomes" id="UP000887566">
    <property type="component" value="Unplaced"/>
</dbReference>
<sequence length="514" mass="56192">MANAQPPLCCSMRFVMALVGFLGFANLYALRVNMSVAMVCMVNHSAVDLLKIELESAEGFVVMMESNESFAIETESIESFSPENTTTRNLVDGEFAWTKREQGFVLLSFFIGYMITQIPGGVLAERFGGKHVFLWPMFGAAICTMLCPIAARFHFGALIALRILIGMAEGVVYPSMHAIWSQWAPPLERSKLTGFTYAGSQIGTVITMPLAAFLCDAIGWHAVFYVLGAFGILWCILWFFIASNTPNHSRFIGERERDYINSSLVGQVEQLGGRNKKEGKPWLKFISSGPVWAIVICHTCANFGTYLVLTNLPTFMSEVLNFDIKSNGLFSAFPFLAFWLGINVAGVSADFLITKRILNTTHVRKLLMIIALTGQASALVGAGFCGQGQQFLAVGLITAAQGISGLQYGGYIVNMVDIAPRYAGTLFGISNCVATISGIVAPYVAAYLTPDKTIEQWRLVFIIAAGVLLSGLVFYLIFGSGQLQQWAAVPTEGVYRPVRVKDTYIDDDNEDSGI</sequence>
<feature type="transmembrane region" description="Helical" evidence="7">
    <location>
        <begin position="157"/>
        <end position="180"/>
    </location>
</feature>
<feature type="transmembrane region" description="Helical" evidence="7">
    <location>
        <begin position="12"/>
        <end position="29"/>
    </location>
</feature>
<comment type="subcellular location">
    <subcellularLocation>
        <location evidence="1">Membrane</location>
        <topology evidence="1">Multi-pass membrane protein</topology>
    </subcellularLocation>
</comment>
<dbReference type="Gene3D" id="1.20.1250.20">
    <property type="entry name" value="MFS general substrate transporter like domains"/>
    <property type="match status" value="2"/>
</dbReference>
<evidence type="ECO:0000259" key="8">
    <source>
        <dbReference type="PROSITE" id="PS50850"/>
    </source>
</evidence>
<feature type="transmembrane region" description="Helical" evidence="7">
    <location>
        <begin position="329"/>
        <end position="354"/>
    </location>
</feature>
<name>A0A914ULG3_9BILA</name>
<dbReference type="InterPro" id="IPR036259">
    <property type="entry name" value="MFS_trans_sf"/>
</dbReference>
<dbReference type="FunFam" id="1.20.1250.20:FF:000003">
    <property type="entry name" value="Solute carrier family 17 member 3"/>
    <property type="match status" value="1"/>
</dbReference>
<dbReference type="InterPro" id="IPR020846">
    <property type="entry name" value="MFS_dom"/>
</dbReference>
<dbReference type="PANTHER" id="PTHR11662">
    <property type="entry name" value="SOLUTE CARRIER FAMILY 17"/>
    <property type="match status" value="1"/>
</dbReference>
<evidence type="ECO:0000313" key="9">
    <source>
        <dbReference type="Proteomes" id="UP000887566"/>
    </source>
</evidence>
<protein>
    <submittedName>
        <fullName evidence="10">Major facilitator superfamily (MFS) profile domain-containing protein</fullName>
    </submittedName>
</protein>
<evidence type="ECO:0000256" key="5">
    <source>
        <dbReference type="ARBA" id="ARBA00022989"/>
    </source>
</evidence>
<keyword evidence="6 7" id="KW-0472">Membrane</keyword>
<proteinExistence type="predicted"/>